<reference evidence="1" key="1">
    <citation type="journal article" date="2023" name="IMA Fungus">
        <title>Comparative genomic study of the Penicillium genus elucidates a diverse pangenome and 15 lateral gene transfer events.</title>
        <authorList>
            <person name="Petersen C."/>
            <person name="Sorensen T."/>
            <person name="Nielsen M.R."/>
            <person name="Sondergaard T.E."/>
            <person name="Sorensen J.L."/>
            <person name="Fitzpatrick D.A."/>
            <person name="Frisvad J.C."/>
            <person name="Nielsen K.L."/>
        </authorList>
    </citation>
    <scope>NUCLEOTIDE SEQUENCE</scope>
    <source>
        <strain evidence="1">IBT 12815</strain>
    </source>
</reference>
<accession>A0AAD6EG02</accession>
<sequence>MLPGESSVIPLSTRGLPRRLLVLPLRFISCTKYLFDQSPCLYIRRLPCSISGRDKKDESKCHIEPCLGSIDAMCLGEIVQNLRSEY</sequence>
<proteinExistence type="predicted"/>
<dbReference type="Proteomes" id="UP001213799">
    <property type="component" value="Unassembled WGS sequence"/>
</dbReference>
<dbReference type="EMBL" id="JAQJAE010000001">
    <property type="protein sequence ID" value="KAJ5616609.1"/>
    <property type="molecule type" value="Genomic_DNA"/>
</dbReference>
<evidence type="ECO:0000313" key="2">
    <source>
        <dbReference type="Proteomes" id="UP001213799"/>
    </source>
</evidence>
<organism evidence="1 2">
    <name type="scientific">Penicillium hordei</name>
    <dbReference type="NCBI Taxonomy" id="40994"/>
    <lineage>
        <taxon>Eukaryota</taxon>
        <taxon>Fungi</taxon>
        <taxon>Dikarya</taxon>
        <taxon>Ascomycota</taxon>
        <taxon>Pezizomycotina</taxon>
        <taxon>Eurotiomycetes</taxon>
        <taxon>Eurotiomycetidae</taxon>
        <taxon>Eurotiales</taxon>
        <taxon>Aspergillaceae</taxon>
        <taxon>Penicillium</taxon>
    </lineage>
</organism>
<protein>
    <submittedName>
        <fullName evidence="1">Uncharacterized protein</fullName>
    </submittedName>
</protein>
<name>A0AAD6EG02_9EURO</name>
<dbReference type="RefSeq" id="XP_056757776.1">
    <property type="nucleotide sequence ID" value="XM_056892781.1"/>
</dbReference>
<dbReference type="GeneID" id="81583023"/>
<reference evidence="1" key="2">
    <citation type="submission" date="2023-01" db="EMBL/GenBank/DDBJ databases">
        <authorList>
            <person name="Petersen C."/>
        </authorList>
    </citation>
    <scope>NUCLEOTIDE SEQUENCE</scope>
    <source>
        <strain evidence="1">IBT 12815</strain>
    </source>
</reference>
<keyword evidence="2" id="KW-1185">Reference proteome</keyword>
<evidence type="ECO:0000313" key="1">
    <source>
        <dbReference type="EMBL" id="KAJ5616609.1"/>
    </source>
</evidence>
<dbReference type="AlphaFoldDB" id="A0AAD6EG02"/>
<comment type="caution">
    <text evidence="1">The sequence shown here is derived from an EMBL/GenBank/DDBJ whole genome shotgun (WGS) entry which is preliminary data.</text>
</comment>
<gene>
    <name evidence="1" type="ORF">N7537_001723</name>
</gene>